<keyword evidence="1" id="KW-0732">Signal</keyword>
<proteinExistence type="predicted"/>
<feature type="signal peptide" evidence="1">
    <location>
        <begin position="1"/>
        <end position="28"/>
    </location>
</feature>
<comment type="caution">
    <text evidence="2">The sequence shown here is derived from an EMBL/GenBank/DDBJ whole genome shotgun (WGS) entry which is preliminary data.</text>
</comment>
<accession>A0A849C2E8</accession>
<feature type="chain" id="PRO_5032610069" description="Lipoprotein" evidence="1">
    <location>
        <begin position="29"/>
        <end position="153"/>
    </location>
</feature>
<dbReference type="PROSITE" id="PS51257">
    <property type="entry name" value="PROKAR_LIPOPROTEIN"/>
    <property type="match status" value="1"/>
</dbReference>
<evidence type="ECO:0000256" key="1">
    <source>
        <dbReference type="SAM" id="SignalP"/>
    </source>
</evidence>
<organism evidence="2 3">
    <name type="scientific">Nocardia uniformis</name>
    <dbReference type="NCBI Taxonomy" id="53432"/>
    <lineage>
        <taxon>Bacteria</taxon>
        <taxon>Bacillati</taxon>
        <taxon>Actinomycetota</taxon>
        <taxon>Actinomycetes</taxon>
        <taxon>Mycobacteriales</taxon>
        <taxon>Nocardiaceae</taxon>
        <taxon>Nocardia</taxon>
    </lineage>
</organism>
<dbReference type="AlphaFoldDB" id="A0A849C2E8"/>
<dbReference type="RefSeq" id="WP_067522672.1">
    <property type="nucleotide sequence ID" value="NZ_JABELX010000004.1"/>
</dbReference>
<keyword evidence="3" id="KW-1185">Reference proteome</keyword>
<protein>
    <recommendedName>
        <fullName evidence="4">Lipoprotein</fullName>
    </recommendedName>
</protein>
<dbReference type="EMBL" id="JABELX010000004">
    <property type="protein sequence ID" value="NNH70610.1"/>
    <property type="molecule type" value="Genomic_DNA"/>
</dbReference>
<dbReference type="Proteomes" id="UP000586827">
    <property type="component" value="Unassembled WGS sequence"/>
</dbReference>
<evidence type="ECO:0008006" key="4">
    <source>
        <dbReference type="Google" id="ProtNLM"/>
    </source>
</evidence>
<gene>
    <name evidence="2" type="ORF">HLB23_12175</name>
</gene>
<reference evidence="2 3" key="1">
    <citation type="submission" date="2020-05" db="EMBL/GenBank/DDBJ databases">
        <title>MicrobeNet Type strains.</title>
        <authorList>
            <person name="Nicholson A.C."/>
        </authorList>
    </citation>
    <scope>NUCLEOTIDE SEQUENCE [LARGE SCALE GENOMIC DNA]</scope>
    <source>
        <strain evidence="2 3">JCM 3224</strain>
    </source>
</reference>
<name>A0A849C2E8_9NOCA</name>
<evidence type="ECO:0000313" key="2">
    <source>
        <dbReference type="EMBL" id="NNH70610.1"/>
    </source>
</evidence>
<evidence type="ECO:0000313" key="3">
    <source>
        <dbReference type="Proteomes" id="UP000586827"/>
    </source>
</evidence>
<sequence length="153" mass="16162">MPKFQNKILRSTMAAGLIAAGAMLVACGDDDSDTTETTTTTVLETTAGTTTTTTRGAEDDEDKVTPAAAQQLCDMISPEIANWRDQGSALAKVSFNGTVHNWAARNDGLNDEVLRDQSIVDDATSRTCPEVRQQAIDVLEVPDLASALAGFGN</sequence>